<keyword evidence="2" id="KW-1185">Reference proteome</keyword>
<organism evidence="1 2">
    <name type="scientific">Sessilibacter corallicola</name>
    <dbReference type="NCBI Taxonomy" id="2904075"/>
    <lineage>
        <taxon>Bacteria</taxon>
        <taxon>Pseudomonadati</taxon>
        <taxon>Pseudomonadota</taxon>
        <taxon>Gammaproteobacteria</taxon>
        <taxon>Cellvibrionales</taxon>
        <taxon>Cellvibrionaceae</taxon>
        <taxon>Sessilibacter</taxon>
    </lineage>
</organism>
<proteinExistence type="predicted"/>
<dbReference type="CDD" id="cd02440">
    <property type="entry name" value="AdoMet_MTases"/>
    <property type="match status" value="1"/>
</dbReference>
<dbReference type="Proteomes" id="UP001465153">
    <property type="component" value="Unassembled WGS sequence"/>
</dbReference>
<reference evidence="1 2" key="1">
    <citation type="submission" date="2024-04" db="EMBL/GenBank/DDBJ databases">
        <title>Draft genome sequence of Sessilibacter corallicola NBRC 116591.</title>
        <authorList>
            <person name="Miyakawa T."/>
            <person name="Kusuya Y."/>
            <person name="Miura T."/>
        </authorList>
    </citation>
    <scope>NUCLEOTIDE SEQUENCE [LARGE SCALE GENOMIC DNA]</scope>
    <source>
        <strain evidence="1 2">KU-00831-HH</strain>
    </source>
</reference>
<dbReference type="SUPFAM" id="SSF53335">
    <property type="entry name" value="S-adenosyl-L-methionine-dependent methyltransferases"/>
    <property type="match status" value="1"/>
</dbReference>
<dbReference type="InterPro" id="IPR029063">
    <property type="entry name" value="SAM-dependent_MTases_sf"/>
</dbReference>
<evidence type="ECO:0000313" key="1">
    <source>
        <dbReference type="EMBL" id="GAA6166949.1"/>
    </source>
</evidence>
<evidence type="ECO:0000313" key="2">
    <source>
        <dbReference type="Proteomes" id="UP001465153"/>
    </source>
</evidence>
<dbReference type="Pfam" id="PF07021">
    <property type="entry name" value="MetW"/>
    <property type="match status" value="1"/>
</dbReference>
<dbReference type="InterPro" id="IPR010743">
    <property type="entry name" value="Methionine_synth_MetW"/>
</dbReference>
<gene>
    <name evidence="1" type="primary">metW</name>
    <name evidence="1" type="ORF">NBRC116591_07590</name>
</gene>
<dbReference type="EMBL" id="BAABWN010000002">
    <property type="protein sequence ID" value="GAA6166949.1"/>
    <property type="molecule type" value="Genomic_DNA"/>
</dbReference>
<comment type="caution">
    <text evidence="1">The sequence shown here is derived from an EMBL/GenBank/DDBJ whole genome shotgun (WGS) entry which is preliminary data.</text>
</comment>
<dbReference type="NCBIfam" id="TIGR02081">
    <property type="entry name" value="metW"/>
    <property type="match status" value="1"/>
</dbReference>
<sequence length="196" mass="22267">MRIDLDVISQWVTPSSRVLDLACGDGTLLSRLASDKSVFGYGLEIDSDHISDCISKGVNVIEHNLDTDSLDTFGDASFDTVIMTQALQTMRYPDKVLEEMLRIGKECIVTFPNFGHWKARIYLALNGRMPVSDILPYEWYDTPNIHFCTFKDFEFLCKQRGITVKHRQVVTENSIDKTGAKFLPNFFGETAIYHLS</sequence>
<name>A0ABQ0A5M3_9GAMM</name>
<dbReference type="RefSeq" id="WP_353301731.1">
    <property type="nucleotide sequence ID" value="NZ_BAABWN010000002.1"/>
</dbReference>
<protein>
    <submittedName>
        <fullName evidence="1">Methionine biosynthesis protein MetW</fullName>
    </submittedName>
</protein>
<accession>A0ABQ0A5M3</accession>
<dbReference type="Gene3D" id="3.40.50.150">
    <property type="entry name" value="Vaccinia Virus protein VP39"/>
    <property type="match status" value="1"/>
</dbReference>